<dbReference type="InterPro" id="IPR050091">
    <property type="entry name" value="PKS_NRPS_Biosynth_Enz"/>
</dbReference>
<dbReference type="GO" id="GO:0031177">
    <property type="term" value="F:phosphopantetheine binding"/>
    <property type="evidence" value="ECO:0007669"/>
    <property type="project" value="InterPro"/>
</dbReference>
<dbReference type="Gene3D" id="3.40.47.10">
    <property type="match status" value="1"/>
</dbReference>
<dbReference type="CDD" id="cd00833">
    <property type="entry name" value="PKS"/>
    <property type="match status" value="1"/>
</dbReference>
<organism evidence="8 9">
    <name type="scientific">Nocardia terpenica</name>
    <dbReference type="NCBI Taxonomy" id="455432"/>
    <lineage>
        <taxon>Bacteria</taxon>
        <taxon>Bacillati</taxon>
        <taxon>Actinomycetota</taxon>
        <taxon>Actinomycetes</taxon>
        <taxon>Mycobacteriales</taxon>
        <taxon>Nocardiaceae</taxon>
        <taxon>Nocardia</taxon>
    </lineage>
</organism>
<dbReference type="InterPro" id="IPR011049">
    <property type="entry name" value="Serralysin-like_metalloprot_C"/>
</dbReference>
<dbReference type="InterPro" id="IPR036736">
    <property type="entry name" value="ACP-like_sf"/>
</dbReference>
<dbReference type="SUPFAM" id="SSF55048">
    <property type="entry name" value="Probable ACP-binding domain of malonyl-CoA ACP transacylase"/>
    <property type="match status" value="1"/>
</dbReference>
<evidence type="ECO:0000256" key="5">
    <source>
        <dbReference type="SAM" id="MobiDB-lite"/>
    </source>
</evidence>
<dbReference type="InterPro" id="IPR036291">
    <property type="entry name" value="NAD(P)-bd_dom_sf"/>
</dbReference>
<reference evidence="8 9" key="1">
    <citation type="journal article" date="2019" name="ACS Chem. Biol.">
        <title>Identification and Mobilization of a Cryptic Antibiotic Biosynthesis Gene Locus from a Human-Pathogenic Nocardia Isolate.</title>
        <authorList>
            <person name="Herisse M."/>
            <person name="Ishida K."/>
            <person name="Porter J.L."/>
            <person name="Howden B."/>
            <person name="Hertweck C."/>
            <person name="Stinear T.P."/>
            <person name="Pidot S.J."/>
        </authorList>
    </citation>
    <scope>NUCLEOTIDE SEQUENCE [LARGE SCALE GENOMIC DNA]</scope>
    <source>
        <strain evidence="8 9">AUSMDU00012715</strain>
    </source>
</reference>
<dbReference type="SMART" id="SM00827">
    <property type="entry name" value="PKS_AT"/>
    <property type="match status" value="1"/>
</dbReference>
<feature type="compositionally biased region" description="Basic and acidic residues" evidence="5">
    <location>
        <begin position="1722"/>
        <end position="1737"/>
    </location>
</feature>
<dbReference type="InterPro" id="IPR014031">
    <property type="entry name" value="Ketoacyl_synth_C"/>
</dbReference>
<gene>
    <name evidence="8" type="ORF">F6W96_41265</name>
</gene>
<dbReference type="GO" id="GO:0071770">
    <property type="term" value="P:DIM/DIP cell wall layer assembly"/>
    <property type="evidence" value="ECO:0007669"/>
    <property type="project" value="TreeGrafter"/>
</dbReference>
<feature type="compositionally biased region" description="Basic and acidic residues" evidence="5">
    <location>
        <begin position="545"/>
        <end position="557"/>
    </location>
</feature>
<dbReference type="GO" id="GO:0004312">
    <property type="term" value="F:fatty acid synthase activity"/>
    <property type="evidence" value="ECO:0007669"/>
    <property type="project" value="TreeGrafter"/>
</dbReference>
<dbReference type="RefSeq" id="WP_167491083.1">
    <property type="nucleotide sequence ID" value="NZ_CP046173.1"/>
</dbReference>
<dbReference type="SUPFAM" id="SSF51735">
    <property type="entry name" value="NAD(P)-binding Rossmann-fold domains"/>
    <property type="match status" value="2"/>
</dbReference>
<feature type="domain" description="Carrier" evidence="6">
    <location>
        <begin position="1976"/>
        <end position="2054"/>
    </location>
</feature>
<feature type="compositionally biased region" description="Polar residues" evidence="5">
    <location>
        <begin position="1909"/>
        <end position="1947"/>
    </location>
</feature>
<feature type="compositionally biased region" description="Basic and acidic residues" evidence="5">
    <location>
        <begin position="1798"/>
        <end position="1809"/>
    </location>
</feature>
<dbReference type="InterPro" id="IPR013968">
    <property type="entry name" value="PKS_KR"/>
</dbReference>
<accession>A0A6G9ZE02</accession>
<feature type="compositionally biased region" description="Polar residues" evidence="5">
    <location>
        <begin position="1892"/>
        <end position="1901"/>
    </location>
</feature>
<evidence type="ECO:0000313" key="9">
    <source>
        <dbReference type="Proteomes" id="UP000500953"/>
    </source>
</evidence>
<sequence>MTAPAPEPPSVSIIGIGCRVPGAAGVEQFWDVLLEGRDARAAAAEGERARLEPNGLHAFDNGFFGISDRDAAAMDPRERMCLEVAVEALDDAGVGHRVRGSRTAVIVAVGGEHRIAAGQAGAPGGLAERLSVALDLRGPLAILDGGCSSSLAAVAATVRALAADEAELAIVGGVNLALPPYFSIDEPAFDPRAVETVDACHRDDGCAVLILQRTADAHREGNRIYADIAGVAVGSADRPGLLAADGQQVVRTAWARAGFAPRDAGLFECHGNGPLFAEPSIDAVAAVLAQDRDPADKTWIGSATSAVGRLGAAAAITGIAKAALCIRHGIIAPTAGFPDRRPRLGEFGLHVPTEPIGWQDVPLPDRRAGINSSGCGTAAHLVLRGPTRTTPPRATDPPFLLPLSARDETELRARAAHWATLLSESPAPLREFATTASRLLPQQTRSTIIAWNIPDAITRLCSLADPLSPCTTAIPQDPAALTHAPASPKPTDNPHTPRTKTNPNSPTAMPRARATREPDGGTHTPSANTDPTGPATVTRAPATREPNDDTRIPRTKTDPTASAATPRTPATPRPTDNTHTPRAKTDPNSPAAVTRAQETRESDGGTCAPGANTGPTDSAAVTRARATREPNGSSRMPRTKIGPTGSVATSRAWGTQVSGGDGCSPCGDVGSTGSVGSAHVVAVRGVRDSGGGVLFLFSSEGGEYSRMGRGLAARYPVFARGVAEGADAVVRAGGPRVWTPRHGFGHGLDCAEVVQPALFVYQVALAELLGAWGIRPDAVAGYGLGEVAAAVVSGALSLSAGARVAVARGRALARVDGPVATAVLAVSPEQARRLVEPLRAEVSIAAIHGAESVVVAGVPNYVETVLRRAGRRGMSWHRVADDPAAYGPGVRAVRHEFTTVLGDLDARTAERRLYSTTLGRPLDDRERVDAGYWADNLCGAVDVASALDSAAADGISTAVEISPRAVLATLVRQHSSFHDSAHALTGESEAVAFLDVVAGLYLEGRAVDWAAQGEFTGISLERLWRRSIFPQVDTAAIRLRAKPRPVDIALPDRSPVPTAFWLRRLLWVAAGTRLTDFTVHGRVDAAVLPDVGFRAGSRVLAVFGQVPLASGRIAPAPTPADIVAWLRTVDAHRNHRDPGNHSAIGLFGYVPLDTAAVDACLRLIAAAAADLLPPDRWPFPVGIASAWLDDTAGLLLTEAHAFVRAAHPGELLSDVIAIDQHGAPAVALLGVRSALDTADRGRAPEHAPPQSDIVPPTGVVYRIRETATGYAWDAVDALPDLLPVGEPPRPEARPLLLSETWTPLAVPAASEAHSDAQFQRALVVGASEAAAALGTELGRRLPTERIARDPAAADSLIASLLAERREPTAVVLVWPDGRPEGSVVEQARRALAVLQRIRGSAAATALTVVLPDRDAIAQHAVAGLVRSLRRESPHPTRLIWLAGHDPGPALDLVMNPAGPQEVRIADGRVSARRFEPVAPAESAIGLSANGTYVVTGGLGRLGAIAVRWLLDAGAHDVVVLTRTPRPLPALLAGLEDRIVVVRCDVTDRADLANALDDVRECGSVIRGFVHAAGIRRDADLAATTPDLLTALFQPTLVAAAALLDLTATDPIDVGLLFSSTLGALGGRDQAAYAAAHAALQALARTRACGTICIGWGRTESNPPGAESGSSIAAGTVDPAHGRAVLTEILRHRDPFILAPDDDPTHALDPAPPCRPSGWDESPESRPKACRDQGEPHRHMSQGELYTHAAQGKPHVHLDQGEAHTHPDQGEPHTHLDQGEPYTHAAHGKPHTHANQGEPYRRADQGEPHTHANQGEPHAHPNPPAAQGTSCLHLDHGEVHTHPNQEKSHTHPDQEETRTHRNQEEPYMHPSRGRVQTRLDQAGPGRGGAAHDSLQSGPTHDSFQGGATHDSFQGGATHNSLQSGATHNSLQSGATHNSLQSGATHNSLQGGGVHNSFHGGGAYGVGRSERGGVREGEVVVGAVGRIIRAALAVMLERRVELLDPTADFAALGVSEAQVGELRRTLESRLGLVLGDSDFSEYPTVAALGAELTARMRAAHPLEESP</sequence>
<evidence type="ECO:0000259" key="7">
    <source>
        <dbReference type="PROSITE" id="PS52004"/>
    </source>
</evidence>
<dbReference type="GO" id="GO:0005886">
    <property type="term" value="C:plasma membrane"/>
    <property type="evidence" value="ECO:0007669"/>
    <property type="project" value="TreeGrafter"/>
</dbReference>
<dbReference type="SMART" id="SM00823">
    <property type="entry name" value="PKS_PP"/>
    <property type="match status" value="1"/>
</dbReference>
<evidence type="ECO:0000259" key="6">
    <source>
        <dbReference type="PROSITE" id="PS50075"/>
    </source>
</evidence>
<keyword evidence="2" id="KW-0597">Phosphoprotein</keyword>
<evidence type="ECO:0000256" key="3">
    <source>
        <dbReference type="ARBA" id="ARBA00022679"/>
    </source>
</evidence>
<evidence type="ECO:0000256" key="1">
    <source>
        <dbReference type="ARBA" id="ARBA00022450"/>
    </source>
</evidence>
<dbReference type="SMART" id="SM00822">
    <property type="entry name" value="PKS_KR"/>
    <property type="match status" value="1"/>
</dbReference>
<keyword evidence="3" id="KW-0808">Transferase</keyword>
<feature type="region of interest" description="Disordered" evidence="5">
    <location>
        <begin position="1697"/>
        <end position="1739"/>
    </location>
</feature>
<dbReference type="InterPro" id="IPR016035">
    <property type="entry name" value="Acyl_Trfase/lysoPLipase"/>
</dbReference>
<dbReference type="InterPro" id="IPR018201">
    <property type="entry name" value="Ketoacyl_synth_AS"/>
</dbReference>
<keyword evidence="4" id="KW-0511">Multifunctional enzyme</keyword>
<feature type="domain" description="Ketosynthase family 3 (KS3)" evidence="7">
    <location>
        <begin position="8"/>
        <end position="386"/>
    </location>
</feature>
<evidence type="ECO:0000256" key="4">
    <source>
        <dbReference type="ARBA" id="ARBA00023268"/>
    </source>
</evidence>
<dbReference type="Pfam" id="PF00698">
    <property type="entry name" value="Acyl_transf_1"/>
    <property type="match status" value="1"/>
</dbReference>
<dbReference type="Gene3D" id="3.40.50.720">
    <property type="entry name" value="NAD(P)-binding Rossmann-like Domain"/>
    <property type="match status" value="1"/>
</dbReference>
<proteinExistence type="predicted"/>
<feature type="region of interest" description="Disordered" evidence="5">
    <location>
        <begin position="474"/>
        <end position="647"/>
    </location>
</feature>
<dbReference type="SUPFAM" id="SSF53901">
    <property type="entry name" value="Thiolase-like"/>
    <property type="match status" value="1"/>
</dbReference>
<dbReference type="PROSITE" id="PS00606">
    <property type="entry name" value="KS3_1"/>
    <property type="match status" value="1"/>
</dbReference>
<dbReference type="GO" id="GO:0005737">
    <property type="term" value="C:cytoplasm"/>
    <property type="evidence" value="ECO:0007669"/>
    <property type="project" value="TreeGrafter"/>
</dbReference>
<evidence type="ECO:0000256" key="2">
    <source>
        <dbReference type="ARBA" id="ARBA00022553"/>
    </source>
</evidence>
<feature type="compositionally biased region" description="Low complexity" evidence="5">
    <location>
        <begin position="559"/>
        <end position="575"/>
    </location>
</feature>
<dbReference type="GO" id="GO:0006633">
    <property type="term" value="P:fatty acid biosynthetic process"/>
    <property type="evidence" value="ECO:0007669"/>
    <property type="project" value="InterPro"/>
</dbReference>
<dbReference type="GO" id="GO:0004315">
    <property type="term" value="F:3-oxoacyl-[acyl-carrier-protein] synthase activity"/>
    <property type="evidence" value="ECO:0007669"/>
    <property type="project" value="InterPro"/>
</dbReference>
<dbReference type="SUPFAM" id="SSF47336">
    <property type="entry name" value="ACP-like"/>
    <property type="match status" value="1"/>
</dbReference>
<feature type="compositionally biased region" description="Basic and acidic residues" evidence="5">
    <location>
        <begin position="1832"/>
        <end position="1866"/>
    </location>
</feature>
<dbReference type="InterPro" id="IPR009081">
    <property type="entry name" value="PP-bd_ACP"/>
</dbReference>
<dbReference type="InterPro" id="IPR016039">
    <property type="entry name" value="Thiolase-like"/>
</dbReference>
<dbReference type="Gene3D" id="1.10.1200.10">
    <property type="entry name" value="ACP-like"/>
    <property type="match status" value="1"/>
</dbReference>
<keyword evidence="1" id="KW-0596">Phosphopantetheine</keyword>
<dbReference type="Gene3D" id="3.40.366.10">
    <property type="entry name" value="Malonyl-Coenzyme A Acyl Carrier Protein, domain 2"/>
    <property type="match status" value="1"/>
</dbReference>
<dbReference type="Proteomes" id="UP000500953">
    <property type="component" value="Chromosome"/>
</dbReference>
<feature type="compositionally biased region" description="Basic and acidic residues" evidence="5">
    <location>
        <begin position="1757"/>
        <end position="1777"/>
    </location>
</feature>
<dbReference type="Pfam" id="PF00550">
    <property type="entry name" value="PP-binding"/>
    <property type="match status" value="1"/>
</dbReference>
<evidence type="ECO:0000313" key="8">
    <source>
        <dbReference type="EMBL" id="QIS23768.1"/>
    </source>
</evidence>
<dbReference type="SUPFAM" id="SSF52151">
    <property type="entry name" value="FabD/lysophospholipase-like"/>
    <property type="match status" value="1"/>
</dbReference>
<dbReference type="InterPro" id="IPR057326">
    <property type="entry name" value="KR_dom"/>
</dbReference>
<dbReference type="SMART" id="SM00825">
    <property type="entry name" value="PKS_KS"/>
    <property type="match status" value="1"/>
</dbReference>
<dbReference type="InterPro" id="IPR001227">
    <property type="entry name" value="Ac_transferase_dom_sf"/>
</dbReference>
<dbReference type="PROSITE" id="PS52004">
    <property type="entry name" value="KS3_2"/>
    <property type="match status" value="1"/>
</dbReference>
<dbReference type="PANTHER" id="PTHR43775:SF37">
    <property type="entry name" value="SI:DKEY-61P9.11"/>
    <property type="match status" value="1"/>
</dbReference>
<dbReference type="Gene3D" id="3.30.70.3290">
    <property type="match status" value="1"/>
</dbReference>
<dbReference type="PROSITE" id="PS50075">
    <property type="entry name" value="CARRIER"/>
    <property type="match status" value="1"/>
</dbReference>
<dbReference type="InterPro" id="IPR020806">
    <property type="entry name" value="PKS_PP-bd"/>
</dbReference>
<dbReference type="InterPro" id="IPR020841">
    <property type="entry name" value="PKS_Beta-ketoAc_synthase_dom"/>
</dbReference>
<dbReference type="Pfam" id="PF00109">
    <property type="entry name" value="ketoacyl-synt"/>
    <property type="match status" value="1"/>
</dbReference>
<dbReference type="EMBL" id="CP046173">
    <property type="protein sequence ID" value="QIS23768.1"/>
    <property type="molecule type" value="Genomic_DNA"/>
</dbReference>
<dbReference type="SUPFAM" id="SSF51120">
    <property type="entry name" value="beta-Roll"/>
    <property type="match status" value="1"/>
</dbReference>
<dbReference type="InterPro" id="IPR016036">
    <property type="entry name" value="Malonyl_transacylase_ACP-bd"/>
</dbReference>
<dbReference type="InterPro" id="IPR014043">
    <property type="entry name" value="Acyl_transferase_dom"/>
</dbReference>
<dbReference type="PANTHER" id="PTHR43775">
    <property type="entry name" value="FATTY ACID SYNTHASE"/>
    <property type="match status" value="1"/>
</dbReference>
<name>A0A6G9ZE02_9NOCA</name>
<feature type="compositionally biased region" description="Polar residues" evidence="5">
    <location>
        <begin position="493"/>
        <end position="507"/>
    </location>
</feature>
<feature type="region of interest" description="Disordered" evidence="5">
    <location>
        <begin position="1757"/>
        <end position="1954"/>
    </location>
</feature>
<dbReference type="Pfam" id="PF02801">
    <property type="entry name" value="Ketoacyl-synt_C"/>
    <property type="match status" value="1"/>
</dbReference>
<dbReference type="Pfam" id="PF08659">
    <property type="entry name" value="KR"/>
    <property type="match status" value="1"/>
</dbReference>
<dbReference type="InterPro" id="IPR014030">
    <property type="entry name" value="Ketoacyl_synth_N"/>
</dbReference>
<protein>
    <submittedName>
        <fullName evidence="8">SDR family NAD(P)-dependent oxidoreductase</fullName>
    </submittedName>
</protein>